<keyword evidence="1" id="KW-0677">Repeat</keyword>
<evidence type="ECO:0000256" key="1">
    <source>
        <dbReference type="ARBA" id="ARBA00022737"/>
    </source>
</evidence>
<accession>A0AAW2ZE71</accession>
<feature type="repeat" description="TPR" evidence="3">
    <location>
        <begin position="184"/>
        <end position="217"/>
    </location>
</feature>
<name>A0AAW2ZE71_9EUKA</name>
<keyword evidence="5" id="KW-1185">Reference proteome</keyword>
<dbReference type="InterPro" id="IPR011990">
    <property type="entry name" value="TPR-like_helical_dom_sf"/>
</dbReference>
<dbReference type="SUPFAM" id="SSF48452">
    <property type="entry name" value="TPR-like"/>
    <property type="match status" value="3"/>
</dbReference>
<dbReference type="PANTHER" id="PTHR44943">
    <property type="entry name" value="CELLULOSE SYNTHASE OPERON PROTEIN C"/>
    <property type="match status" value="1"/>
</dbReference>
<dbReference type="AlphaFoldDB" id="A0AAW2ZE71"/>
<keyword evidence="2 3" id="KW-0802">TPR repeat</keyword>
<evidence type="ECO:0000256" key="3">
    <source>
        <dbReference type="PROSITE-ProRule" id="PRU00339"/>
    </source>
</evidence>
<reference evidence="4 5" key="1">
    <citation type="submission" date="2024-03" db="EMBL/GenBank/DDBJ databases">
        <title>The Acrasis kona genome and developmental transcriptomes reveal deep origins of eukaryotic multicellular pathways.</title>
        <authorList>
            <person name="Sheikh S."/>
            <person name="Fu C.-J."/>
            <person name="Brown M.W."/>
            <person name="Baldauf S.L."/>
        </authorList>
    </citation>
    <scope>NUCLEOTIDE SEQUENCE [LARGE SCALE GENOMIC DNA]</scope>
    <source>
        <strain evidence="4 5">ATCC MYA-3509</strain>
    </source>
</reference>
<protein>
    <submittedName>
        <fullName evidence="4">Uncharacterized protein</fullName>
    </submittedName>
</protein>
<evidence type="ECO:0000313" key="5">
    <source>
        <dbReference type="Proteomes" id="UP001431209"/>
    </source>
</evidence>
<dbReference type="PROSITE" id="PS50005">
    <property type="entry name" value="TPR"/>
    <property type="match status" value="2"/>
</dbReference>
<dbReference type="EMBL" id="JAOPGA020001418">
    <property type="protein sequence ID" value="KAL0488237.1"/>
    <property type="molecule type" value="Genomic_DNA"/>
</dbReference>
<comment type="caution">
    <text evidence="4">The sequence shown here is derived from an EMBL/GenBank/DDBJ whole genome shotgun (WGS) entry which is preliminary data.</text>
</comment>
<dbReference type="Proteomes" id="UP001431209">
    <property type="component" value="Unassembled WGS sequence"/>
</dbReference>
<gene>
    <name evidence="4" type="ORF">AKO1_008908</name>
</gene>
<evidence type="ECO:0000313" key="4">
    <source>
        <dbReference type="EMBL" id="KAL0488237.1"/>
    </source>
</evidence>
<dbReference type="InterPro" id="IPR051685">
    <property type="entry name" value="Ycf3/AcsC/BcsC/TPR_MFPF"/>
</dbReference>
<dbReference type="SMART" id="SM00028">
    <property type="entry name" value="TPR"/>
    <property type="match status" value="4"/>
</dbReference>
<proteinExistence type="predicted"/>
<organism evidence="4 5">
    <name type="scientific">Acrasis kona</name>
    <dbReference type="NCBI Taxonomy" id="1008807"/>
    <lineage>
        <taxon>Eukaryota</taxon>
        <taxon>Discoba</taxon>
        <taxon>Heterolobosea</taxon>
        <taxon>Tetramitia</taxon>
        <taxon>Eutetramitia</taxon>
        <taxon>Acrasidae</taxon>
        <taxon>Acrasis</taxon>
    </lineage>
</organism>
<dbReference type="Gene3D" id="1.25.40.10">
    <property type="entry name" value="Tetratricopeptide repeat domain"/>
    <property type="match status" value="1"/>
</dbReference>
<dbReference type="Pfam" id="PF13181">
    <property type="entry name" value="TPR_8"/>
    <property type="match status" value="3"/>
</dbReference>
<feature type="repeat" description="TPR" evidence="3">
    <location>
        <begin position="263"/>
        <end position="296"/>
    </location>
</feature>
<sequence length="458" mass="53670">MEDREDPEHILVSLLFYHIQNASQHVAYLAVLSIKDDEIYRNNLETFGQWKLTEVIQVLRYLQQKTTNAEYFRNTIQNQLQTCRRRTSYDHMIGGCLQRYCYHPITALRLFEEALECNPFNYEARMYMANTLHSDAINKRLECSKELGLSAYVCRKLIAGLQQSLKLLNMSEELLHYTLRDHSSFLHLLEGRILVNRGKLEEAINMYREAKNINPRSFHTHFYMGFYYGFNLGNSLEKFQTSIQLFHESLSMCTIPQRPIFEGIIYNNIAALLIRLDRFTEAMIYYEKTLSSNPDMGWAYRDRSFLHRANARYELAINDYTKCLEMKPEISSERAQFYGYRGMLLTYVNKHSEVERDLMQSILLDPNNSFAYIALTTYYAENNNPEMVMDVLDQGVTRCGPSTTDLTRLLAARHDYYSYYNPSQMNQIRKCRRELDILSTSGHIGNTIGKIGFVIGFQ</sequence>
<evidence type="ECO:0000256" key="2">
    <source>
        <dbReference type="ARBA" id="ARBA00022803"/>
    </source>
</evidence>
<dbReference type="InterPro" id="IPR019734">
    <property type="entry name" value="TPR_rpt"/>
</dbReference>
<dbReference type="PANTHER" id="PTHR44943:SF4">
    <property type="entry name" value="TPR REPEAT-CONTAINING PROTEIN MJ0798"/>
    <property type="match status" value="1"/>
</dbReference>